<protein>
    <submittedName>
        <fullName evidence="1">Uncharacterized protein</fullName>
    </submittedName>
</protein>
<name>A0A1V0DXV9_9CAUD</name>
<evidence type="ECO:0000313" key="2">
    <source>
        <dbReference type="Proteomes" id="UP000222840"/>
    </source>
</evidence>
<dbReference type="EMBL" id="KY593455">
    <property type="protein sequence ID" value="ARB05992.1"/>
    <property type="molecule type" value="Genomic_DNA"/>
</dbReference>
<organism evidence="1 2">
    <name type="scientific">Yersinia phage fHe-Yen9-01</name>
    <dbReference type="NCBI Taxonomy" id="1965363"/>
    <lineage>
        <taxon>Viruses</taxon>
        <taxon>Duplodnaviria</taxon>
        <taxon>Heunggongvirae</taxon>
        <taxon>Uroviricota</taxon>
        <taxon>Caudoviricetes</taxon>
        <taxon>Pantevenvirales</taxon>
        <taxon>Straboviridae</taxon>
        <taxon>Tevenvirinae</taxon>
        <taxon>Tegunavirus</taxon>
        <taxon>Tegunavirus fheyen901</taxon>
    </lineage>
</organism>
<keyword evidence="2" id="KW-1185">Reference proteome</keyword>
<dbReference type="Pfam" id="PF24647">
    <property type="entry name" value="Phage_blade"/>
    <property type="match status" value="1"/>
</dbReference>
<sequence length="61" mass="7177">MRAYLETIVIANKQDGNVSTSCSQTILDFDGWAEWESFNRGFDYHEKGPNFEIFRTLMPLW</sequence>
<proteinExistence type="predicted"/>
<reference evidence="1 2" key="1">
    <citation type="submission" date="2017-02" db="EMBL/GenBank/DDBJ databases">
        <title>Characterization and complete genome sequence of Yersinia bacteriophage, fHe-Yen9-01.</title>
        <authorList>
            <person name="Jun J.W."/>
            <person name="Wicklund A."/>
            <person name="Skurnik M."/>
        </authorList>
    </citation>
    <scope>NUCLEOTIDE SEQUENCE [LARGE SCALE GENOMIC DNA]</scope>
</reference>
<dbReference type="InterPro" id="IPR056962">
    <property type="entry name" value="Phage_blade"/>
</dbReference>
<evidence type="ECO:0000313" key="1">
    <source>
        <dbReference type="EMBL" id="ARB05992.1"/>
    </source>
</evidence>
<accession>A0A1V0DXV9</accession>
<dbReference type="Proteomes" id="UP000222840">
    <property type="component" value="Segment"/>
</dbReference>
<gene>
    <name evidence="1" type="ORF">fHeYen901_219</name>
</gene>